<sequence length="372" mass="39630">MSGQAAMMSTRDFTEAAVPAAGSGPASLDVSGINLFYGATPALKDIDLTVAQGEFVALLGPSGCGKTSLLRSIAGFVQPQQGAIRLGGRDVAGLPPRERNIGIMFQSYALFPHMTVLENVLFGLECRKVPAAEARARAETALKRVSLSAFGDRRPKQLSGGQQQRVALARAIVIEPDLLLLDEPLGALDKQLRLQMQTELKMLQKSLGVTALFVTHDQEEAMTMADRIVVMRDGVIQQVDEPETLFTRPRNAWVSDFVSAGNIIHGELREAGGECRVEIAPGSTFTAAAGPGKAGEAVLFVPFHAVSIAADAASPLAVSAIRLLGLAIELQIAYGEHMVRVQLPSNRTAEFPIGTRVRLGADRADCRLLPKG</sequence>
<feature type="domain" description="ABC transporter" evidence="5">
    <location>
        <begin position="28"/>
        <end position="258"/>
    </location>
</feature>
<dbReference type="PROSITE" id="PS00211">
    <property type="entry name" value="ABC_TRANSPORTER_1"/>
    <property type="match status" value="1"/>
</dbReference>
<keyword evidence="2" id="KW-0813">Transport</keyword>
<dbReference type="Pfam" id="PF00005">
    <property type="entry name" value="ABC_tran"/>
    <property type="match status" value="1"/>
</dbReference>
<name>A0A9E7ZMS1_9HYPH</name>
<evidence type="ECO:0000259" key="5">
    <source>
        <dbReference type="PROSITE" id="PS50893"/>
    </source>
</evidence>
<evidence type="ECO:0000313" key="6">
    <source>
        <dbReference type="EMBL" id="UZF88695.1"/>
    </source>
</evidence>
<dbReference type="PROSITE" id="PS50893">
    <property type="entry name" value="ABC_TRANSPORTER_2"/>
    <property type="match status" value="1"/>
</dbReference>
<dbReference type="InterPro" id="IPR003593">
    <property type="entry name" value="AAA+_ATPase"/>
</dbReference>
<dbReference type="InterPro" id="IPR017871">
    <property type="entry name" value="ABC_transporter-like_CS"/>
</dbReference>
<dbReference type="GO" id="GO:0016887">
    <property type="term" value="F:ATP hydrolysis activity"/>
    <property type="evidence" value="ECO:0007669"/>
    <property type="project" value="InterPro"/>
</dbReference>
<accession>A0A9E7ZMS1</accession>
<dbReference type="FunFam" id="3.40.50.300:FF:000133">
    <property type="entry name" value="Spermidine/putrescine import ATP-binding protein PotA"/>
    <property type="match status" value="1"/>
</dbReference>
<reference evidence="6" key="1">
    <citation type="submission" date="2022-08" db="EMBL/GenBank/DDBJ databases">
        <title>Complete Genome Sequences of 2 Bosea sp. soil isolates.</title>
        <authorList>
            <person name="Alvarez Arevalo M."/>
            <person name="Sterndorff E.B."/>
            <person name="Faurdal D."/>
            <person name="Joergensen T.S."/>
            <person name="Weber T."/>
        </authorList>
    </citation>
    <scope>NUCLEOTIDE SEQUENCE</scope>
    <source>
        <strain evidence="6">NBC_00436</strain>
    </source>
</reference>
<dbReference type="GO" id="GO:0015847">
    <property type="term" value="P:putrescine transport"/>
    <property type="evidence" value="ECO:0007669"/>
    <property type="project" value="UniProtKB-ARBA"/>
</dbReference>
<dbReference type="InterPro" id="IPR027417">
    <property type="entry name" value="P-loop_NTPase"/>
</dbReference>
<evidence type="ECO:0000256" key="1">
    <source>
        <dbReference type="ARBA" id="ARBA00005417"/>
    </source>
</evidence>
<dbReference type="GO" id="GO:0032991">
    <property type="term" value="C:protein-containing complex"/>
    <property type="evidence" value="ECO:0007669"/>
    <property type="project" value="UniProtKB-ARBA"/>
</dbReference>
<evidence type="ECO:0000256" key="4">
    <source>
        <dbReference type="ARBA" id="ARBA00022840"/>
    </source>
</evidence>
<gene>
    <name evidence="6" type="ORF">NWE54_07860</name>
</gene>
<proteinExistence type="inferred from homology"/>
<dbReference type="SMART" id="SM00382">
    <property type="entry name" value="AAA"/>
    <property type="match status" value="1"/>
</dbReference>
<dbReference type="GO" id="GO:0005886">
    <property type="term" value="C:plasma membrane"/>
    <property type="evidence" value="ECO:0007669"/>
    <property type="project" value="UniProtKB-ARBA"/>
</dbReference>
<dbReference type="AlphaFoldDB" id="A0A9E7ZMS1"/>
<keyword evidence="3" id="KW-0547">Nucleotide-binding</keyword>
<dbReference type="PANTHER" id="PTHR42781">
    <property type="entry name" value="SPERMIDINE/PUTRESCINE IMPORT ATP-BINDING PROTEIN POTA"/>
    <property type="match status" value="1"/>
</dbReference>
<dbReference type="Gene3D" id="3.40.50.300">
    <property type="entry name" value="P-loop containing nucleotide triphosphate hydrolases"/>
    <property type="match status" value="1"/>
</dbReference>
<dbReference type="EMBL" id="CP102774">
    <property type="protein sequence ID" value="UZF88695.1"/>
    <property type="molecule type" value="Genomic_DNA"/>
</dbReference>
<organism evidence="6">
    <name type="scientific">Bosea sp. NBC_00436</name>
    <dbReference type="NCBI Taxonomy" id="2969620"/>
    <lineage>
        <taxon>Bacteria</taxon>
        <taxon>Pseudomonadati</taxon>
        <taxon>Pseudomonadota</taxon>
        <taxon>Alphaproteobacteria</taxon>
        <taxon>Hyphomicrobiales</taxon>
        <taxon>Boseaceae</taxon>
        <taxon>Bosea</taxon>
    </lineage>
</organism>
<evidence type="ECO:0000256" key="2">
    <source>
        <dbReference type="ARBA" id="ARBA00022448"/>
    </source>
</evidence>
<comment type="similarity">
    <text evidence="1">Belongs to the ABC transporter superfamily.</text>
</comment>
<dbReference type="PANTHER" id="PTHR42781:SF4">
    <property type="entry name" value="SPERMIDINE_PUTRESCINE IMPORT ATP-BINDING PROTEIN POTA"/>
    <property type="match status" value="1"/>
</dbReference>
<dbReference type="InterPro" id="IPR003439">
    <property type="entry name" value="ABC_transporter-like_ATP-bd"/>
</dbReference>
<dbReference type="SUPFAM" id="SSF52540">
    <property type="entry name" value="P-loop containing nucleoside triphosphate hydrolases"/>
    <property type="match status" value="1"/>
</dbReference>
<protein>
    <submittedName>
        <fullName evidence="6">ABC transporter ATP-binding protein</fullName>
    </submittedName>
</protein>
<dbReference type="GO" id="GO:0005524">
    <property type="term" value="F:ATP binding"/>
    <property type="evidence" value="ECO:0007669"/>
    <property type="project" value="UniProtKB-KW"/>
</dbReference>
<evidence type="ECO:0000256" key="3">
    <source>
        <dbReference type="ARBA" id="ARBA00022741"/>
    </source>
</evidence>
<keyword evidence="4 6" id="KW-0067">ATP-binding</keyword>
<dbReference type="InterPro" id="IPR050093">
    <property type="entry name" value="ABC_SmlMolc_Importer"/>
</dbReference>